<sequence>MVTVVPEVSGPASGTVLDGAAPLAEVVRGDLVESVHLGHLVVLDPEGEPLLTVGNPDVVIWPRSSVKPLQLVAMLRAGLNLPDRLLALAAASHNGEVIHLEGVREILASVGLTTELLRNTPDMPLYPPAAFAWQLAGHLEAGEAAGPASITQNCSGKHAAMLATCMVAGWPVDGYLDPAHPLQQTIAATLLELTGDAPEAMHVTVDGCGAPLFSTSLRGLARAFAYVASAPAQDPSSYEARAARAIAAYPEMVGGTDRDVTLAMQSVPGLVAKDGADGVYAAGLPDGSALAFKVLDGDQRPRPGVLAAALRAAGASRAPGVYPGGLDALARVPVLGGGRPVGEVRPVFALPDAEPATASHGAGEPADRR</sequence>
<dbReference type="EMBL" id="JAKGSG010000038">
    <property type="protein sequence ID" value="MCF4122099.1"/>
    <property type="molecule type" value="Genomic_DNA"/>
</dbReference>
<evidence type="ECO:0000313" key="1">
    <source>
        <dbReference type="EMBL" id="MCF4122099.1"/>
    </source>
</evidence>
<organism evidence="1 2">
    <name type="scientific">Antribacter soli</name>
    <dbReference type="NCBI Taxonomy" id="2910976"/>
    <lineage>
        <taxon>Bacteria</taxon>
        <taxon>Bacillati</taxon>
        <taxon>Actinomycetota</taxon>
        <taxon>Actinomycetes</taxon>
        <taxon>Micrococcales</taxon>
        <taxon>Promicromonosporaceae</taxon>
        <taxon>Antribacter</taxon>
    </lineage>
</organism>
<comment type="caution">
    <text evidence="1">The sequence shown here is derived from an EMBL/GenBank/DDBJ whole genome shotgun (WGS) entry which is preliminary data.</text>
</comment>
<protein>
    <submittedName>
        <fullName evidence="1">Asparaginase</fullName>
    </submittedName>
</protein>
<dbReference type="Pfam" id="PF06089">
    <property type="entry name" value="Asparaginase_II"/>
    <property type="match status" value="1"/>
</dbReference>
<gene>
    <name evidence="1" type="ORF">L1785_14045</name>
</gene>
<reference evidence="1" key="1">
    <citation type="submission" date="2022-01" db="EMBL/GenBank/DDBJ databases">
        <title>Antribacter sp. nov., isolated from Guizhou of China.</title>
        <authorList>
            <person name="Chengliang C."/>
            <person name="Ya Z."/>
        </authorList>
    </citation>
    <scope>NUCLEOTIDE SEQUENCE</scope>
    <source>
        <strain evidence="1">KLBMP 9083</strain>
    </source>
</reference>
<dbReference type="RefSeq" id="WP_236089898.1">
    <property type="nucleotide sequence ID" value="NZ_JAKGSG010000038.1"/>
</dbReference>
<keyword evidence="2" id="KW-1185">Reference proteome</keyword>
<evidence type="ECO:0000313" key="2">
    <source>
        <dbReference type="Proteomes" id="UP001165405"/>
    </source>
</evidence>
<dbReference type="AlphaFoldDB" id="A0AA41UCI3"/>
<dbReference type="PANTHER" id="PTHR42110">
    <property type="entry name" value="L-ASPARAGINASE, PUTATIVE (AFU_ORTHOLOGUE AFUA_3G11890)-RELATED"/>
    <property type="match status" value="1"/>
</dbReference>
<dbReference type="PANTHER" id="PTHR42110:SF1">
    <property type="entry name" value="L-ASPARAGINASE, PUTATIVE (AFU_ORTHOLOGUE AFUA_3G11890)-RELATED"/>
    <property type="match status" value="1"/>
</dbReference>
<accession>A0AA41UCI3</accession>
<proteinExistence type="predicted"/>
<dbReference type="InterPro" id="IPR010349">
    <property type="entry name" value="Asparaginase_II"/>
</dbReference>
<name>A0AA41UCI3_9MICO</name>
<dbReference type="Proteomes" id="UP001165405">
    <property type="component" value="Unassembled WGS sequence"/>
</dbReference>